<dbReference type="SUPFAM" id="SSF56954">
    <property type="entry name" value="Outer membrane efflux proteins (OEP)"/>
    <property type="match status" value="1"/>
</dbReference>
<feature type="compositionally biased region" description="Polar residues" evidence="8">
    <location>
        <begin position="82"/>
        <end position="100"/>
    </location>
</feature>
<evidence type="ECO:0000256" key="1">
    <source>
        <dbReference type="ARBA" id="ARBA00004442"/>
    </source>
</evidence>
<dbReference type="PANTHER" id="PTHR30026:SF22">
    <property type="entry name" value="OUTER MEMBRANE EFFLUX PROTEIN"/>
    <property type="match status" value="1"/>
</dbReference>
<dbReference type="InterPro" id="IPR051906">
    <property type="entry name" value="TolC-like"/>
</dbReference>
<dbReference type="Proteomes" id="UP000244892">
    <property type="component" value="Chromosome"/>
</dbReference>
<evidence type="ECO:0000256" key="4">
    <source>
        <dbReference type="ARBA" id="ARBA00022452"/>
    </source>
</evidence>
<evidence type="ECO:0000256" key="3">
    <source>
        <dbReference type="ARBA" id="ARBA00022448"/>
    </source>
</evidence>
<dbReference type="GO" id="GO:1990281">
    <property type="term" value="C:efflux pump complex"/>
    <property type="evidence" value="ECO:0007669"/>
    <property type="project" value="TreeGrafter"/>
</dbReference>
<evidence type="ECO:0000256" key="9">
    <source>
        <dbReference type="SAM" id="SignalP"/>
    </source>
</evidence>
<evidence type="ECO:0000313" key="11">
    <source>
        <dbReference type="Proteomes" id="UP000244892"/>
    </source>
</evidence>
<proteinExistence type="inferred from homology"/>
<dbReference type="RefSeq" id="WP_109037678.1">
    <property type="nucleotide sequence ID" value="NZ_CP029210.1"/>
</dbReference>
<keyword evidence="9" id="KW-0732">Signal</keyword>
<dbReference type="Pfam" id="PF02321">
    <property type="entry name" value="OEP"/>
    <property type="match status" value="1"/>
</dbReference>
<dbReference type="GO" id="GO:0015562">
    <property type="term" value="F:efflux transmembrane transporter activity"/>
    <property type="evidence" value="ECO:0007669"/>
    <property type="project" value="InterPro"/>
</dbReference>
<dbReference type="Gene3D" id="1.20.1600.10">
    <property type="entry name" value="Outer membrane efflux proteins (OEP)"/>
    <property type="match status" value="1"/>
</dbReference>
<evidence type="ECO:0000256" key="5">
    <source>
        <dbReference type="ARBA" id="ARBA00022692"/>
    </source>
</evidence>
<dbReference type="KEGG" id="aon:DEH84_15590"/>
<comment type="subcellular location">
    <subcellularLocation>
        <location evidence="1">Cell outer membrane</location>
    </subcellularLocation>
</comment>
<organism evidence="10 11">
    <name type="scientific">Aquabacterium olei</name>
    <dbReference type="NCBI Taxonomy" id="1296669"/>
    <lineage>
        <taxon>Bacteria</taxon>
        <taxon>Pseudomonadati</taxon>
        <taxon>Pseudomonadota</taxon>
        <taxon>Betaproteobacteria</taxon>
        <taxon>Burkholderiales</taxon>
        <taxon>Aquabacterium</taxon>
    </lineage>
</organism>
<dbReference type="AlphaFoldDB" id="A0A2U8FUZ2"/>
<reference evidence="10 11" key="1">
    <citation type="submission" date="2018-05" db="EMBL/GenBank/DDBJ databases">
        <title>complete genome sequence of Aquabacterium olei NBRC 110486.</title>
        <authorList>
            <person name="Tang B."/>
            <person name="Chang J."/>
            <person name="Zhang L."/>
            <person name="Yang H."/>
        </authorList>
    </citation>
    <scope>NUCLEOTIDE SEQUENCE [LARGE SCALE GENOMIC DNA]</scope>
    <source>
        <strain evidence="10 11">NBRC 110486</strain>
    </source>
</reference>
<feature type="region of interest" description="Disordered" evidence="8">
    <location>
        <begin position="433"/>
        <end position="453"/>
    </location>
</feature>
<protein>
    <submittedName>
        <fullName evidence="10">Transporter</fullName>
    </submittedName>
</protein>
<keyword evidence="3" id="KW-0813">Transport</keyword>
<keyword evidence="11" id="KW-1185">Reference proteome</keyword>
<keyword evidence="6" id="KW-0472">Membrane</keyword>
<name>A0A2U8FUZ2_9BURK</name>
<feature type="chain" id="PRO_5016139264" evidence="9">
    <location>
        <begin position="28"/>
        <end position="453"/>
    </location>
</feature>
<dbReference type="OrthoDB" id="5296315at2"/>
<dbReference type="GO" id="GO:0015288">
    <property type="term" value="F:porin activity"/>
    <property type="evidence" value="ECO:0007669"/>
    <property type="project" value="TreeGrafter"/>
</dbReference>
<sequence>MNRLPWRPLLCWLGAGLAMPGAGWAQGAPPSPAGAQAPQPVSGVVQALQSVLRLHPAVQGKRAEVAARQSLGDAARAQRLPSLSAQWAAQKSDQAGTNPGSVRVRQPLWAFGRIDSTIAVADVEAQAEVADLLRLQRQLLDQTAAAYVRTWGARLRLQVGDDNQSQLRGLLERIRRRQGGELASAADVRLAEARLTQARMQRDRLETEWLLAQTELEALTRGPVNSALPVPDALVLPERRRSVSDWLTLAETAHADLAFKAERIRLAEAEIERERLAAMPSVYLQADRSFQTTGITNPGTTVRVVVEGALDNLGMGTRGRVGAAVSRRDAARADHQSTLNDVQRTVRSLFLQQETQRQLRDNQTRSVTDLGLLLDSYQRQYEAGYKSWLDVLNMQRELTEQRLAQVQAETDWLVYGLRLAALTGELDALADLRSGESAQEQPQPTVTMGMRDA</sequence>
<keyword evidence="4" id="KW-1134">Transmembrane beta strand</keyword>
<dbReference type="PANTHER" id="PTHR30026">
    <property type="entry name" value="OUTER MEMBRANE PROTEIN TOLC"/>
    <property type="match status" value="1"/>
</dbReference>
<feature type="region of interest" description="Disordered" evidence="8">
    <location>
        <begin position="82"/>
        <end position="101"/>
    </location>
</feature>
<dbReference type="GO" id="GO:0009279">
    <property type="term" value="C:cell outer membrane"/>
    <property type="evidence" value="ECO:0007669"/>
    <property type="project" value="UniProtKB-SubCell"/>
</dbReference>
<accession>A0A2U8FUZ2</accession>
<evidence type="ECO:0000256" key="8">
    <source>
        <dbReference type="SAM" id="MobiDB-lite"/>
    </source>
</evidence>
<evidence type="ECO:0000256" key="2">
    <source>
        <dbReference type="ARBA" id="ARBA00007613"/>
    </source>
</evidence>
<evidence type="ECO:0000313" key="10">
    <source>
        <dbReference type="EMBL" id="AWI54687.1"/>
    </source>
</evidence>
<feature type="compositionally biased region" description="Polar residues" evidence="8">
    <location>
        <begin position="436"/>
        <end position="446"/>
    </location>
</feature>
<evidence type="ECO:0000256" key="6">
    <source>
        <dbReference type="ARBA" id="ARBA00023136"/>
    </source>
</evidence>
<keyword evidence="7" id="KW-0998">Cell outer membrane</keyword>
<gene>
    <name evidence="10" type="ORF">DEH84_15590</name>
</gene>
<dbReference type="InterPro" id="IPR003423">
    <property type="entry name" value="OMP_efflux"/>
</dbReference>
<keyword evidence="5" id="KW-0812">Transmembrane</keyword>
<dbReference type="EMBL" id="CP029210">
    <property type="protein sequence ID" value="AWI54687.1"/>
    <property type="molecule type" value="Genomic_DNA"/>
</dbReference>
<evidence type="ECO:0000256" key="7">
    <source>
        <dbReference type="ARBA" id="ARBA00023237"/>
    </source>
</evidence>
<feature type="signal peptide" evidence="9">
    <location>
        <begin position="1"/>
        <end position="27"/>
    </location>
</feature>
<comment type="similarity">
    <text evidence="2">Belongs to the outer membrane factor (OMF) (TC 1.B.17) family.</text>
</comment>